<dbReference type="Proteomes" id="UP000199632">
    <property type="component" value="Unassembled WGS sequence"/>
</dbReference>
<accession>A0A1H3T6P7</accession>
<keyword evidence="4" id="KW-1133">Transmembrane helix</keyword>
<gene>
    <name evidence="5" type="ORF">SAMN05421684_5212</name>
</gene>
<dbReference type="STRING" id="137265.SAMN05421684_5212"/>
<dbReference type="OrthoDB" id="3218134at2"/>
<evidence type="ECO:0000256" key="1">
    <source>
        <dbReference type="ARBA" id="ARBA00009108"/>
    </source>
</evidence>
<feature type="compositionally biased region" description="Low complexity" evidence="3">
    <location>
        <begin position="284"/>
        <end position="297"/>
    </location>
</feature>
<evidence type="ECO:0000256" key="4">
    <source>
        <dbReference type="SAM" id="Phobius"/>
    </source>
</evidence>
<evidence type="ECO:0000256" key="3">
    <source>
        <dbReference type="SAM" id="MobiDB-lite"/>
    </source>
</evidence>
<feature type="coiled-coil region" evidence="2">
    <location>
        <begin position="92"/>
        <end position="119"/>
    </location>
</feature>
<evidence type="ECO:0000313" key="5">
    <source>
        <dbReference type="EMBL" id="SDZ45385.1"/>
    </source>
</evidence>
<reference evidence="6" key="1">
    <citation type="submission" date="2016-10" db="EMBL/GenBank/DDBJ databases">
        <authorList>
            <person name="Varghese N."/>
            <person name="Submissions S."/>
        </authorList>
    </citation>
    <scope>NUCLEOTIDE SEQUENCE [LARGE SCALE GENOMIC DNA]</scope>
    <source>
        <strain evidence="6">DSM 44718</strain>
    </source>
</reference>
<proteinExistence type="inferred from homology"/>
<dbReference type="PANTHER" id="PTHR37313:SF1">
    <property type="entry name" value="UPF0749 PROTEIN RV1823"/>
    <property type="match status" value="1"/>
</dbReference>
<dbReference type="RefSeq" id="WP_090798447.1">
    <property type="nucleotide sequence ID" value="NZ_BOND01000003.1"/>
</dbReference>
<dbReference type="Gene3D" id="3.30.70.1880">
    <property type="entry name" value="Protein of unknown function DUF881"/>
    <property type="match status" value="1"/>
</dbReference>
<dbReference type="EMBL" id="FNQB01000003">
    <property type="protein sequence ID" value="SDZ45385.1"/>
    <property type="molecule type" value="Genomic_DNA"/>
</dbReference>
<keyword evidence="2" id="KW-0175">Coiled coil</keyword>
<protein>
    <submittedName>
        <fullName evidence="5">Uncharacterized conserved protein YlxW, UPF0749 family</fullName>
    </submittedName>
</protein>
<evidence type="ECO:0000256" key="2">
    <source>
        <dbReference type="SAM" id="Coils"/>
    </source>
</evidence>
<name>A0A1H3T6P7_9ACTN</name>
<dbReference type="Pfam" id="PF05949">
    <property type="entry name" value="DUF881"/>
    <property type="match status" value="1"/>
</dbReference>
<keyword evidence="4" id="KW-0812">Transmembrane</keyword>
<feature type="transmembrane region" description="Helical" evidence="4">
    <location>
        <begin position="54"/>
        <end position="71"/>
    </location>
</feature>
<evidence type="ECO:0000313" key="6">
    <source>
        <dbReference type="Proteomes" id="UP000199632"/>
    </source>
</evidence>
<dbReference type="InterPro" id="IPR010273">
    <property type="entry name" value="DUF881"/>
</dbReference>
<dbReference type="PANTHER" id="PTHR37313">
    <property type="entry name" value="UPF0749 PROTEIN RV1825"/>
    <property type="match status" value="1"/>
</dbReference>
<organism evidence="5 6">
    <name type="scientific">Asanoa ishikariensis</name>
    <dbReference type="NCBI Taxonomy" id="137265"/>
    <lineage>
        <taxon>Bacteria</taxon>
        <taxon>Bacillati</taxon>
        <taxon>Actinomycetota</taxon>
        <taxon>Actinomycetes</taxon>
        <taxon>Micromonosporales</taxon>
        <taxon>Micromonosporaceae</taxon>
        <taxon>Asanoa</taxon>
    </lineage>
</organism>
<keyword evidence="4" id="KW-0472">Membrane</keyword>
<feature type="region of interest" description="Disordered" evidence="3">
    <location>
        <begin position="259"/>
        <end position="297"/>
    </location>
</feature>
<dbReference type="AlphaFoldDB" id="A0A1H3T6P7"/>
<comment type="similarity">
    <text evidence="1">Belongs to the UPF0749 family.</text>
</comment>
<dbReference type="GO" id="GO:0005886">
    <property type="term" value="C:plasma membrane"/>
    <property type="evidence" value="ECO:0007669"/>
    <property type="project" value="TreeGrafter"/>
</dbReference>
<sequence length="297" mass="32008">MTERADKPPQRRWMSPDFLSELFSNPLDPGYADAAARRAKSGPPTGWRQSTRRTAAVLVAGLIGLLFAVAYRQTMADEPRRSQARADLVSQIKARQETTDNLRGQADRLRDEVARERDAALGANQAAQRRETEAATGLRRVTGDGLIVRLTDAADAAEDGGEHELGRIFDRDLQLVTNALWASGAEAIAVNDQRLTATSTIRKAGGAILVDFRPVTSPYEIRVIGPGNLEDRFNDSAAAALMRKVADVEHIGFDTHREDDLNLPAATEPTLNYATRPAPPSATPTPVTSSSSPSGGG</sequence>
<keyword evidence="6" id="KW-1185">Reference proteome</keyword>